<dbReference type="OrthoDB" id="3196704at2"/>
<dbReference type="EMBL" id="NFIE01000013">
    <property type="protein sequence ID" value="OUN88432.1"/>
    <property type="molecule type" value="Genomic_DNA"/>
</dbReference>
<dbReference type="AlphaFoldDB" id="A0A1Y3XSD1"/>
<sequence>MGRNHPVCQSGSDGAAPGASVEIFSAYPDLLTPAHISELTGFTVEYVRKLCREHKIPAVQVGGRQWFVPKPRFVEYVMGGDA</sequence>
<protein>
    <submittedName>
        <fullName evidence="2">DNA-binding protein</fullName>
    </submittedName>
</protein>
<dbReference type="InterPro" id="IPR041657">
    <property type="entry name" value="HTH_17"/>
</dbReference>
<evidence type="ECO:0000313" key="3">
    <source>
        <dbReference type="Proteomes" id="UP000195781"/>
    </source>
</evidence>
<keyword evidence="3" id="KW-1185">Reference proteome</keyword>
<accession>A0A1Y3XSD1</accession>
<proteinExistence type="predicted"/>
<dbReference type="RefSeq" id="WP_019238370.1">
    <property type="nucleotide sequence ID" value="NZ_CABKRW010000110.1"/>
</dbReference>
<name>A0A1Y3XSD1_9ACTN</name>
<dbReference type="GO" id="GO:0003677">
    <property type="term" value="F:DNA binding"/>
    <property type="evidence" value="ECO:0007669"/>
    <property type="project" value="UniProtKB-KW"/>
</dbReference>
<dbReference type="Proteomes" id="UP000195781">
    <property type="component" value="Unassembled WGS sequence"/>
</dbReference>
<gene>
    <name evidence="2" type="ORF">B5G02_06540</name>
</gene>
<dbReference type="Pfam" id="PF12728">
    <property type="entry name" value="HTH_17"/>
    <property type="match status" value="1"/>
</dbReference>
<reference evidence="3" key="1">
    <citation type="submission" date="2017-04" db="EMBL/GenBank/DDBJ databases">
        <title>Function of individual gut microbiota members based on whole genome sequencing of pure cultures obtained from chicken caecum.</title>
        <authorList>
            <person name="Medvecky M."/>
            <person name="Cejkova D."/>
            <person name="Polansky O."/>
            <person name="Karasova D."/>
            <person name="Kubasova T."/>
            <person name="Cizek A."/>
            <person name="Rychlik I."/>
        </authorList>
    </citation>
    <scope>NUCLEOTIDE SEQUENCE [LARGE SCALE GENOMIC DNA]</scope>
    <source>
        <strain evidence="3">An5</strain>
    </source>
</reference>
<organism evidence="2 3">
    <name type="scientific">[Collinsella] massiliensis</name>
    <dbReference type="NCBI Taxonomy" id="1232426"/>
    <lineage>
        <taxon>Bacteria</taxon>
        <taxon>Bacillati</taxon>
        <taxon>Actinomycetota</taxon>
        <taxon>Coriobacteriia</taxon>
        <taxon>Coriobacteriales</taxon>
        <taxon>Coriobacteriaceae</taxon>
        <taxon>Enorma</taxon>
    </lineage>
</organism>
<comment type="caution">
    <text evidence="2">The sequence shown here is derived from an EMBL/GenBank/DDBJ whole genome shotgun (WGS) entry which is preliminary data.</text>
</comment>
<feature type="domain" description="Helix-turn-helix" evidence="1">
    <location>
        <begin position="30"/>
        <end position="76"/>
    </location>
</feature>
<evidence type="ECO:0000313" key="2">
    <source>
        <dbReference type="EMBL" id="OUN88432.1"/>
    </source>
</evidence>
<keyword evidence="2" id="KW-0238">DNA-binding</keyword>
<evidence type="ECO:0000259" key="1">
    <source>
        <dbReference type="Pfam" id="PF12728"/>
    </source>
</evidence>